<sequence length="240" mass="28449">MLMFQLNNLYILKRAIYLILVIFSFLNTENMQAQEGNPTLGAWYGYFIFSDFKDSQFGLMGDVQYRNYEVTSDFQQFIVRAGLSYKFKNTPLKVLAGHSYFVTGFFGESEETFYEHRPYQDVIWNQKIAARLYFLHRIRFEERFIENQDFRMRYRYMLNAKIPLNKPEISAKTLYLWTAAEVFLNGKQSVVTPNIYDRTWFFGGGGYKFSDAVWAELAYMREVTNAQTKGQLIVSLFHKF</sequence>
<dbReference type="Pfam" id="PF10677">
    <property type="entry name" value="DUF2490"/>
    <property type="match status" value="1"/>
</dbReference>
<name>A0A2G1VMR2_9FLAO</name>
<reference evidence="1 2" key="1">
    <citation type="submission" date="2017-08" db="EMBL/GenBank/DDBJ databases">
        <title>The whole genome shortgun sequences of strain Leeuwenhoekiella nanhaiensis G18 from the South China Sea.</title>
        <authorList>
            <person name="Liu Q."/>
        </authorList>
    </citation>
    <scope>NUCLEOTIDE SEQUENCE [LARGE SCALE GENOMIC DNA]</scope>
    <source>
        <strain evidence="1 2">G18</strain>
    </source>
</reference>
<proteinExistence type="predicted"/>
<dbReference type="Proteomes" id="UP000229433">
    <property type="component" value="Unassembled WGS sequence"/>
</dbReference>
<dbReference type="EMBL" id="NQXA01000021">
    <property type="protein sequence ID" value="PHQ28066.1"/>
    <property type="molecule type" value="Genomic_DNA"/>
</dbReference>
<evidence type="ECO:0008006" key="3">
    <source>
        <dbReference type="Google" id="ProtNLM"/>
    </source>
</evidence>
<gene>
    <name evidence="1" type="ORF">CJ305_16750</name>
</gene>
<dbReference type="OrthoDB" id="1118734at2"/>
<protein>
    <recommendedName>
        <fullName evidence="3">DUF2490 domain-containing protein</fullName>
    </recommendedName>
</protein>
<comment type="caution">
    <text evidence="1">The sequence shown here is derived from an EMBL/GenBank/DDBJ whole genome shotgun (WGS) entry which is preliminary data.</text>
</comment>
<organism evidence="1 2">
    <name type="scientific">Leeuwenhoekiella nanhaiensis</name>
    <dbReference type="NCBI Taxonomy" id="1655491"/>
    <lineage>
        <taxon>Bacteria</taxon>
        <taxon>Pseudomonadati</taxon>
        <taxon>Bacteroidota</taxon>
        <taxon>Flavobacteriia</taxon>
        <taxon>Flavobacteriales</taxon>
        <taxon>Flavobacteriaceae</taxon>
        <taxon>Leeuwenhoekiella</taxon>
    </lineage>
</organism>
<evidence type="ECO:0000313" key="2">
    <source>
        <dbReference type="Proteomes" id="UP000229433"/>
    </source>
</evidence>
<evidence type="ECO:0000313" key="1">
    <source>
        <dbReference type="EMBL" id="PHQ28066.1"/>
    </source>
</evidence>
<dbReference type="AlphaFoldDB" id="A0A2G1VMR2"/>
<dbReference type="InterPro" id="IPR019619">
    <property type="entry name" value="DUF2490"/>
</dbReference>
<keyword evidence="2" id="KW-1185">Reference proteome</keyword>
<accession>A0A2G1VMR2</accession>